<sequence>MNRNTKLTVFDYSIRILMVLVALGILVFFFTSVISGAIAVLLVVLAIALIVLSITGFKKLKEKF</sequence>
<evidence type="ECO:0000313" key="3">
    <source>
        <dbReference type="Proteomes" id="UP001143543"/>
    </source>
</evidence>
<gene>
    <name evidence="2" type="ORF">Y10_16110</name>
</gene>
<keyword evidence="3" id="KW-1185">Reference proteome</keyword>
<comment type="caution">
    <text evidence="2">The sequence shown here is derived from an EMBL/GenBank/DDBJ whole genome shotgun (WGS) entry which is preliminary data.</text>
</comment>
<keyword evidence="1" id="KW-0812">Transmembrane</keyword>
<reference evidence="2" key="1">
    <citation type="submission" date="2022-07" db="EMBL/GenBank/DDBJ databases">
        <title>Taxonomy of Novel Oxalotrophic and Methylotrophic Bacteria.</title>
        <authorList>
            <person name="Sahin N."/>
            <person name="Tani A."/>
        </authorList>
    </citation>
    <scope>NUCLEOTIDE SEQUENCE</scope>
    <source>
        <strain evidence="2">Y10</strain>
    </source>
</reference>
<name>A0ABQ5MIN9_9FLAO</name>
<dbReference type="Proteomes" id="UP001143543">
    <property type="component" value="Unassembled WGS sequence"/>
</dbReference>
<keyword evidence="1" id="KW-1133">Transmembrane helix</keyword>
<evidence type="ECO:0000313" key="2">
    <source>
        <dbReference type="EMBL" id="GLB49243.1"/>
    </source>
</evidence>
<dbReference type="RefSeq" id="WP_281764884.1">
    <property type="nucleotide sequence ID" value="NZ_BRVO01000002.1"/>
</dbReference>
<feature type="transmembrane region" description="Helical" evidence="1">
    <location>
        <begin position="37"/>
        <end position="57"/>
    </location>
</feature>
<protein>
    <submittedName>
        <fullName evidence="2">Uncharacterized protein</fullName>
    </submittedName>
</protein>
<proteinExistence type="predicted"/>
<feature type="transmembrane region" description="Helical" evidence="1">
    <location>
        <begin position="12"/>
        <end position="31"/>
    </location>
</feature>
<evidence type="ECO:0000256" key="1">
    <source>
        <dbReference type="SAM" id="Phobius"/>
    </source>
</evidence>
<keyword evidence="1" id="KW-0472">Membrane</keyword>
<dbReference type="EMBL" id="BRVO01000002">
    <property type="protein sequence ID" value="GLB49243.1"/>
    <property type="molecule type" value="Genomic_DNA"/>
</dbReference>
<organism evidence="2 3">
    <name type="scientific">Neptunitalea lumnitzerae</name>
    <dbReference type="NCBI Taxonomy" id="2965509"/>
    <lineage>
        <taxon>Bacteria</taxon>
        <taxon>Pseudomonadati</taxon>
        <taxon>Bacteroidota</taxon>
        <taxon>Flavobacteriia</taxon>
        <taxon>Flavobacteriales</taxon>
        <taxon>Flavobacteriaceae</taxon>
        <taxon>Neptunitalea</taxon>
    </lineage>
</organism>
<accession>A0ABQ5MIN9</accession>